<comment type="similarity">
    <text evidence="1 7 8">Belongs to the universal ribosomal protein uS4 family.</text>
</comment>
<dbReference type="InterPro" id="IPR005709">
    <property type="entry name" value="Ribosomal_uS4_bac-type"/>
</dbReference>
<accession>A0A1F5Z065</accession>
<dbReference type="NCBIfam" id="TIGR01017">
    <property type="entry name" value="rpsD_bact"/>
    <property type="match status" value="1"/>
</dbReference>
<dbReference type="Pfam" id="PF01479">
    <property type="entry name" value="S4"/>
    <property type="match status" value="1"/>
</dbReference>
<dbReference type="NCBIfam" id="NF003717">
    <property type="entry name" value="PRK05327.1"/>
    <property type="match status" value="1"/>
</dbReference>
<evidence type="ECO:0000256" key="6">
    <source>
        <dbReference type="ARBA" id="ARBA00035254"/>
    </source>
</evidence>
<comment type="function">
    <text evidence="7">With S5 and S12 plays an important role in translational accuracy.</text>
</comment>
<keyword evidence="5 7" id="KW-0687">Ribonucleoprotein</keyword>
<evidence type="ECO:0000256" key="1">
    <source>
        <dbReference type="ARBA" id="ARBA00007465"/>
    </source>
</evidence>
<name>A0A1F5Z065_9BACT</name>
<evidence type="ECO:0000313" key="11">
    <source>
        <dbReference type="EMBL" id="OGG05577.1"/>
    </source>
</evidence>
<dbReference type="EMBL" id="MFJG01000033">
    <property type="protein sequence ID" value="OGG05577.1"/>
    <property type="molecule type" value="Genomic_DNA"/>
</dbReference>
<evidence type="ECO:0000259" key="10">
    <source>
        <dbReference type="SMART" id="SM01390"/>
    </source>
</evidence>
<dbReference type="InterPro" id="IPR036986">
    <property type="entry name" value="S4_RNA-bd_sf"/>
</dbReference>
<evidence type="ECO:0000256" key="3">
    <source>
        <dbReference type="ARBA" id="ARBA00022884"/>
    </source>
</evidence>
<reference evidence="11 12" key="1">
    <citation type="journal article" date="2016" name="Nat. Commun.">
        <title>Thousands of microbial genomes shed light on interconnected biogeochemical processes in an aquifer system.</title>
        <authorList>
            <person name="Anantharaman K."/>
            <person name="Brown C.T."/>
            <person name="Hug L.A."/>
            <person name="Sharon I."/>
            <person name="Castelle C.J."/>
            <person name="Probst A.J."/>
            <person name="Thomas B.C."/>
            <person name="Singh A."/>
            <person name="Wilkins M.J."/>
            <person name="Karaoz U."/>
            <person name="Brodie E.L."/>
            <person name="Williams K.H."/>
            <person name="Hubbard S.S."/>
            <person name="Banfield J.F."/>
        </authorList>
    </citation>
    <scope>NUCLEOTIDE SEQUENCE [LARGE SCALE GENOMIC DNA]</scope>
</reference>
<proteinExistence type="inferred from homology"/>
<dbReference type="PROSITE" id="PS00632">
    <property type="entry name" value="RIBOSOMAL_S4"/>
    <property type="match status" value="1"/>
</dbReference>
<evidence type="ECO:0000256" key="8">
    <source>
        <dbReference type="RuleBase" id="RU003699"/>
    </source>
</evidence>
<dbReference type="SUPFAM" id="SSF55174">
    <property type="entry name" value="Alpha-L RNA-binding motif"/>
    <property type="match status" value="1"/>
</dbReference>
<protein>
    <recommendedName>
        <fullName evidence="6 7">Small ribosomal subunit protein uS4</fullName>
    </recommendedName>
</protein>
<evidence type="ECO:0000313" key="12">
    <source>
        <dbReference type="Proteomes" id="UP000178681"/>
    </source>
</evidence>
<dbReference type="Gene3D" id="3.10.290.10">
    <property type="entry name" value="RNA-binding S4 domain"/>
    <property type="match status" value="1"/>
</dbReference>
<dbReference type="InterPro" id="IPR001912">
    <property type="entry name" value="Ribosomal_uS4_N"/>
</dbReference>
<dbReference type="STRING" id="1798377.A2872_00250"/>
<dbReference type="PANTHER" id="PTHR11831:SF4">
    <property type="entry name" value="SMALL RIBOSOMAL SUBUNIT PROTEIN US4M"/>
    <property type="match status" value="1"/>
</dbReference>
<keyword evidence="4 7" id="KW-0689">Ribosomal protein</keyword>
<dbReference type="HAMAP" id="MF_01306_B">
    <property type="entry name" value="Ribosomal_uS4_B"/>
    <property type="match status" value="1"/>
</dbReference>
<dbReference type="CDD" id="cd00165">
    <property type="entry name" value="S4"/>
    <property type="match status" value="1"/>
</dbReference>
<dbReference type="Proteomes" id="UP000178681">
    <property type="component" value="Unassembled WGS sequence"/>
</dbReference>
<dbReference type="GO" id="GO:0006412">
    <property type="term" value="P:translation"/>
    <property type="evidence" value="ECO:0007669"/>
    <property type="project" value="UniProtKB-UniRule"/>
</dbReference>
<dbReference type="GO" id="GO:0042274">
    <property type="term" value="P:ribosomal small subunit biogenesis"/>
    <property type="evidence" value="ECO:0007669"/>
    <property type="project" value="TreeGrafter"/>
</dbReference>
<comment type="function">
    <text evidence="7">One of the primary rRNA binding proteins, it binds directly to 16S rRNA where it nucleates assembly of the body of the 30S subunit.</text>
</comment>
<feature type="domain" description="RNA-binding S4" evidence="9">
    <location>
        <begin position="94"/>
        <end position="159"/>
    </location>
</feature>
<evidence type="ECO:0000256" key="2">
    <source>
        <dbReference type="ARBA" id="ARBA00022730"/>
    </source>
</evidence>
<keyword evidence="3 7" id="KW-0694">RNA-binding</keyword>
<dbReference type="Pfam" id="PF00163">
    <property type="entry name" value="Ribosomal_S4"/>
    <property type="match status" value="1"/>
</dbReference>
<evidence type="ECO:0000256" key="7">
    <source>
        <dbReference type="HAMAP-Rule" id="MF_01306"/>
    </source>
</evidence>
<comment type="caution">
    <text evidence="11">The sequence shown here is derived from an EMBL/GenBank/DDBJ whole genome shotgun (WGS) entry which is preliminary data.</text>
</comment>
<dbReference type="GO" id="GO:0019843">
    <property type="term" value="F:rRNA binding"/>
    <property type="evidence" value="ECO:0007669"/>
    <property type="project" value="UniProtKB-UniRule"/>
</dbReference>
<dbReference type="Gene3D" id="1.10.1050.10">
    <property type="entry name" value="Ribosomal Protein S4 Delta 41, Chain A, domain 1"/>
    <property type="match status" value="1"/>
</dbReference>
<evidence type="ECO:0000256" key="5">
    <source>
        <dbReference type="ARBA" id="ARBA00023274"/>
    </source>
</evidence>
<dbReference type="InterPro" id="IPR018079">
    <property type="entry name" value="Ribosomal_uS4_CS"/>
</dbReference>
<dbReference type="AlphaFoldDB" id="A0A1F5Z065"/>
<dbReference type="PANTHER" id="PTHR11831">
    <property type="entry name" value="30S 40S RIBOSOMAL PROTEIN"/>
    <property type="match status" value="1"/>
</dbReference>
<keyword evidence="2 7" id="KW-0699">rRNA-binding</keyword>
<dbReference type="GO" id="GO:0015935">
    <property type="term" value="C:small ribosomal subunit"/>
    <property type="evidence" value="ECO:0007669"/>
    <property type="project" value="InterPro"/>
</dbReference>
<dbReference type="FunFam" id="3.10.290.10:FF:000001">
    <property type="entry name" value="30S ribosomal protein S4"/>
    <property type="match status" value="1"/>
</dbReference>
<dbReference type="PROSITE" id="PS50889">
    <property type="entry name" value="S4"/>
    <property type="match status" value="1"/>
</dbReference>
<comment type="subunit">
    <text evidence="7">Part of the 30S ribosomal subunit. Contacts protein S5. The interaction surface between S4 and S5 is involved in control of translational fidelity.</text>
</comment>
<organism evidence="11 12">
    <name type="scientific">Candidatus Gottesmanbacteria bacterium RIFCSPHIGHO2_01_FULL_42_12</name>
    <dbReference type="NCBI Taxonomy" id="1798377"/>
    <lineage>
        <taxon>Bacteria</taxon>
        <taxon>Candidatus Gottesmaniibacteriota</taxon>
    </lineage>
</organism>
<evidence type="ECO:0000259" key="9">
    <source>
        <dbReference type="SMART" id="SM00363"/>
    </source>
</evidence>
<dbReference type="GO" id="GO:0003735">
    <property type="term" value="F:structural constituent of ribosome"/>
    <property type="evidence" value="ECO:0007669"/>
    <property type="project" value="InterPro"/>
</dbReference>
<evidence type="ECO:0000256" key="4">
    <source>
        <dbReference type="ARBA" id="ARBA00022980"/>
    </source>
</evidence>
<sequence length="201" mass="23342">MARYRGPKHRLARREGKNILEKTSESLTRRLNIPPGMHAVRSRRRVSEYGIQLREKQVAKRTYNLLEKQFRKYYDVAKKVKGKTGEKLLQMLETRLDNVVYRLGFAPSRNMARQLVSHRHISINGKVVNIPSYKIKVNEVVSIGDKAMKIPSVAKLLENENFKVLDWLERKANSGKVNAIPTRDQIPTDVNEQLIVEFYSK</sequence>
<dbReference type="InterPro" id="IPR002942">
    <property type="entry name" value="S4_RNA-bd"/>
</dbReference>
<dbReference type="SMART" id="SM01390">
    <property type="entry name" value="Ribosomal_S4"/>
    <property type="match status" value="1"/>
</dbReference>
<gene>
    <name evidence="7" type="primary">rpsD</name>
    <name evidence="11" type="ORF">A2872_00250</name>
</gene>
<dbReference type="SMART" id="SM00363">
    <property type="entry name" value="S4"/>
    <property type="match status" value="1"/>
</dbReference>
<feature type="domain" description="Small ribosomal subunit protein uS4 N-terminal" evidence="10">
    <location>
        <begin position="3"/>
        <end position="93"/>
    </location>
</feature>
<dbReference type="InterPro" id="IPR022801">
    <property type="entry name" value="Ribosomal_uS4"/>
</dbReference>